<dbReference type="GO" id="GO:0031624">
    <property type="term" value="F:ubiquitin conjugating enzyme binding"/>
    <property type="evidence" value="ECO:0007669"/>
    <property type="project" value="TreeGrafter"/>
</dbReference>
<comment type="caution">
    <text evidence="1">The sequence shown here is derived from an EMBL/GenBank/DDBJ whole genome shotgun (WGS) entry which is preliminary data.</text>
</comment>
<dbReference type="GO" id="GO:0000209">
    <property type="term" value="P:protein polyubiquitination"/>
    <property type="evidence" value="ECO:0007669"/>
    <property type="project" value="TreeGrafter"/>
</dbReference>
<dbReference type="OrthoDB" id="386949at2759"/>
<dbReference type="AlphaFoldDB" id="A0A1C1CJZ7"/>
<dbReference type="VEuPathDB" id="FungiDB:G647_03134"/>
<dbReference type="STRING" id="86049.A0A1C1CJZ7"/>
<reference evidence="2" key="1">
    <citation type="submission" date="2015-07" db="EMBL/GenBank/DDBJ databases">
        <authorList>
            <person name="Teixeira M.M."/>
            <person name="Souza R.C."/>
            <person name="Almeida L.G."/>
            <person name="Vicente V.A."/>
            <person name="de Hoog S."/>
            <person name="Bocca A.L."/>
            <person name="de Almeida S.R."/>
            <person name="Vasconcelos A.T."/>
            <person name="Felipe M.S."/>
        </authorList>
    </citation>
    <scope>NUCLEOTIDE SEQUENCE [LARGE SCALE GENOMIC DNA]</scope>
    <source>
        <strain evidence="2">KSF</strain>
    </source>
</reference>
<dbReference type="VEuPathDB" id="FungiDB:CLCR_04815"/>
<gene>
    <name evidence="1" type="ORF">CLCR_04815</name>
</gene>
<dbReference type="EMBL" id="LGRB01000011">
    <property type="protein sequence ID" value="OCT48771.1"/>
    <property type="molecule type" value="Genomic_DNA"/>
</dbReference>
<dbReference type="GO" id="GO:0051865">
    <property type="term" value="P:protein autoubiquitination"/>
    <property type="evidence" value="ECO:0007669"/>
    <property type="project" value="TreeGrafter"/>
</dbReference>
<dbReference type="GO" id="GO:0006513">
    <property type="term" value="P:protein monoubiquitination"/>
    <property type="evidence" value="ECO:0007669"/>
    <property type="project" value="TreeGrafter"/>
</dbReference>
<dbReference type="Proteomes" id="UP000094526">
    <property type="component" value="Unassembled WGS sequence"/>
</dbReference>
<name>A0A1C1CJZ7_9EURO</name>
<evidence type="ECO:0000313" key="1">
    <source>
        <dbReference type="EMBL" id="OCT48771.1"/>
    </source>
</evidence>
<dbReference type="GO" id="GO:0005829">
    <property type="term" value="C:cytosol"/>
    <property type="evidence" value="ECO:0007669"/>
    <property type="project" value="TreeGrafter"/>
</dbReference>
<accession>A0A1C1CJZ7</accession>
<dbReference type="GO" id="GO:0005634">
    <property type="term" value="C:nucleus"/>
    <property type="evidence" value="ECO:0007669"/>
    <property type="project" value="TreeGrafter"/>
</dbReference>
<sequence length="415" mass="46294">MSNPKIVLYAEALTHIRQLTLHASLQTEKNEHTKILLSSDKKIITALHDGESSSIYLPTQISGTAHFTFPIEKRTEISTRLQIDDVSQLDSAKEDADGVEVPWSAGSLQENSSLYCNQCDACILTAAKAISWKDLPSENWAELMDFWFCHKPHENREPSGEHAAEVKGFSARSKLATSPGVGLVDIISFLLCGEDCTNVEEIKNSSRAGVTTLQCSSCQSRLGSRAEGEDSYRLYKSRLTLVREPGQPPERYAAAVFITTQLLSLIESSVSRKVVVHADSPAEAESEHAGLLLWIFNPDIYYSSSKRGPTAHRAMKVFYQAISDPEKYLDTNGTHHDELVVPQEDFAGFKQTLEESTEILPYSARTFQDWKVGLLDRWEKTATGSARMDENPLNKKVEEGFELFKLPAGMQELYL</sequence>
<dbReference type="eggNOG" id="KOG4784">
    <property type="taxonomic scope" value="Eukaryota"/>
</dbReference>
<evidence type="ECO:0008006" key="3">
    <source>
        <dbReference type="Google" id="ProtNLM"/>
    </source>
</evidence>
<dbReference type="GO" id="GO:0030332">
    <property type="term" value="F:cyclin binding"/>
    <property type="evidence" value="ECO:0007669"/>
    <property type="project" value="TreeGrafter"/>
</dbReference>
<proteinExistence type="predicted"/>
<dbReference type="InterPro" id="IPR019193">
    <property type="entry name" value="UBQ-conj_enz_E2-bd_prot"/>
</dbReference>
<dbReference type="PANTHER" id="PTHR31531:SF2">
    <property type="entry name" value="E3 UBIQUITIN-PROTEIN LIGASE E3D"/>
    <property type="match status" value="1"/>
</dbReference>
<dbReference type="GO" id="GO:0000151">
    <property type="term" value="C:ubiquitin ligase complex"/>
    <property type="evidence" value="ECO:0007669"/>
    <property type="project" value="TreeGrafter"/>
</dbReference>
<organism evidence="1 2">
    <name type="scientific">Cladophialophora carrionii</name>
    <dbReference type="NCBI Taxonomy" id="86049"/>
    <lineage>
        <taxon>Eukaryota</taxon>
        <taxon>Fungi</taxon>
        <taxon>Dikarya</taxon>
        <taxon>Ascomycota</taxon>
        <taxon>Pezizomycotina</taxon>
        <taxon>Eurotiomycetes</taxon>
        <taxon>Chaetothyriomycetidae</taxon>
        <taxon>Chaetothyriales</taxon>
        <taxon>Herpotrichiellaceae</taxon>
        <taxon>Cladophialophora</taxon>
    </lineage>
</organism>
<dbReference type="GO" id="GO:0043161">
    <property type="term" value="P:proteasome-mediated ubiquitin-dependent protein catabolic process"/>
    <property type="evidence" value="ECO:0007669"/>
    <property type="project" value="TreeGrafter"/>
</dbReference>
<dbReference type="Pfam" id="PF09814">
    <property type="entry name" value="HECT_2"/>
    <property type="match status" value="1"/>
</dbReference>
<dbReference type="GO" id="GO:0061630">
    <property type="term" value="F:ubiquitin protein ligase activity"/>
    <property type="evidence" value="ECO:0007669"/>
    <property type="project" value="TreeGrafter"/>
</dbReference>
<keyword evidence="2" id="KW-1185">Reference proteome</keyword>
<evidence type="ECO:0000313" key="2">
    <source>
        <dbReference type="Proteomes" id="UP000094526"/>
    </source>
</evidence>
<protein>
    <recommendedName>
        <fullName evidence="3">Ubiquitin-conjugating enzyme E2C-binding protein</fullName>
    </recommendedName>
</protein>
<dbReference type="PANTHER" id="PTHR31531">
    <property type="entry name" value="E3 UBIQUITIN-PROTEIN LIGASE E3D FAMILY MEMBER"/>
    <property type="match status" value="1"/>
</dbReference>